<keyword evidence="12" id="KW-0812">Transmembrane</keyword>
<evidence type="ECO:0000256" key="11">
    <source>
        <dbReference type="SAM" id="MobiDB-lite"/>
    </source>
</evidence>
<proteinExistence type="predicted"/>
<keyword evidence="15" id="KW-1185">Reference proteome</keyword>
<organism evidence="14 15">
    <name type="scientific">Heterodera trifolii</name>
    <dbReference type="NCBI Taxonomy" id="157864"/>
    <lineage>
        <taxon>Eukaryota</taxon>
        <taxon>Metazoa</taxon>
        <taxon>Ecdysozoa</taxon>
        <taxon>Nematoda</taxon>
        <taxon>Chromadorea</taxon>
        <taxon>Rhabditida</taxon>
        <taxon>Tylenchina</taxon>
        <taxon>Tylenchomorpha</taxon>
        <taxon>Tylenchoidea</taxon>
        <taxon>Heteroderidae</taxon>
        <taxon>Heteroderinae</taxon>
        <taxon>Heterodera</taxon>
    </lineage>
</organism>
<dbReference type="SMART" id="SM00355">
    <property type="entry name" value="ZnF_C2H2"/>
    <property type="match status" value="1"/>
</dbReference>
<sequence length="355" mass="40741">MSSSADSIFELHQSFNDTMWPASVGGDEFVGKKDVISWWKKLALWRNFICILLLISLLGLLFLALFINERKPSMGLQLIELEKNLAVKMDKIYEKLGQQQESLLIATDQRIVHFLLLAFLLIAVVYLIILLIKAIVDQVLKQKLGQNNNTTDGEEEKRTDEKEETEENDGRGGGEKEGREEEAHLEENDGEEEEEEEEEKEGNKREEFVGEKNDEEEEEEKEEWDGREAFLEELEGATEEEEEEEEEEEFDSEEEKRETEEKTLGGKKDRILQQPATKSKKATKGRRFSCTLCTKSFDRHSNLKRHVLIHTGEKPLGANFVTRHLLKRVILTLIGPFIRATGPTSAPNVADHLLI</sequence>
<dbReference type="Gene3D" id="3.30.160.60">
    <property type="entry name" value="Classic Zinc Finger"/>
    <property type="match status" value="1"/>
</dbReference>
<dbReference type="EMBL" id="JBICBT010001106">
    <property type="protein sequence ID" value="KAL3082515.1"/>
    <property type="molecule type" value="Genomic_DNA"/>
</dbReference>
<dbReference type="FunFam" id="3.30.160.60:FF:000072">
    <property type="entry name" value="zinc finger protein 143 isoform X1"/>
    <property type="match status" value="1"/>
</dbReference>
<evidence type="ECO:0000256" key="5">
    <source>
        <dbReference type="ARBA" id="ARBA00022833"/>
    </source>
</evidence>
<evidence type="ECO:0000256" key="2">
    <source>
        <dbReference type="ARBA" id="ARBA00022723"/>
    </source>
</evidence>
<evidence type="ECO:0000256" key="3">
    <source>
        <dbReference type="ARBA" id="ARBA00022737"/>
    </source>
</evidence>
<dbReference type="PANTHER" id="PTHR46105">
    <property type="entry name" value="AGAP004733-PA"/>
    <property type="match status" value="1"/>
</dbReference>
<keyword evidence="6" id="KW-0805">Transcription regulation</keyword>
<keyword evidence="3" id="KW-0677">Repeat</keyword>
<dbReference type="Proteomes" id="UP001620626">
    <property type="component" value="Unassembled WGS sequence"/>
</dbReference>
<feature type="transmembrane region" description="Helical" evidence="12">
    <location>
        <begin position="111"/>
        <end position="136"/>
    </location>
</feature>
<dbReference type="InterPro" id="IPR036236">
    <property type="entry name" value="Znf_C2H2_sf"/>
</dbReference>
<comment type="caution">
    <text evidence="14">The sequence shown here is derived from an EMBL/GenBank/DDBJ whole genome shotgun (WGS) entry which is preliminary data.</text>
</comment>
<gene>
    <name evidence="14" type="ORF">niasHT_030529</name>
</gene>
<comment type="subcellular location">
    <subcellularLocation>
        <location evidence="1">Nucleus</location>
    </subcellularLocation>
</comment>
<keyword evidence="12" id="KW-1133">Transmembrane helix</keyword>
<evidence type="ECO:0000256" key="4">
    <source>
        <dbReference type="ARBA" id="ARBA00022771"/>
    </source>
</evidence>
<feature type="transmembrane region" description="Helical" evidence="12">
    <location>
        <begin position="48"/>
        <end position="67"/>
    </location>
</feature>
<dbReference type="GO" id="GO:0008270">
    <property type="term" value="F:zinc ion binding"/>
    <property type="evidence" value="ECO:0007669"/>
    <property type="project" value="UniProtKB-KW"/>
</dbReference>
<accession>A0ABD2IYY6</accession>
<dbReference type="InterPro" id="IPR013087">
    <property type="entry name" value="Znf_C2H2_type"/>
</dbReference>
<evidence type="ECO:0000256" key="10">
    <source>
        <dbReference type="PROSITE-ProRule" id="PRU00042"/>
    </source>
</evidence>
<keyword evidence="5" id="KW-0862">Zinc</keyword>
<keyword evidence="7" id="KW-0238">DNA-binding</keyword>
<dbReference type="PANTHER" id="PTHR46105:SF5">
    <property type="entry name" value="ZINC FINGER AND BTB DOMAIN-CONTAINING PROTEIN 44 ISOFORM X1"/>
    <property type="match status" value="1"/>
</dbReference>
<dbReference type="GO" id="GO:0003677">
    <property type="term" value="F:DNA binding"/>
    <property type="evidence" value="ECO:0007669"/>
    <property type="project" value="UniProtKB-KW"/>
</dbReference>
<dbReference type="PROSITE" id="PS50157">
    <property type="entry name" value="ZINC_FINGER_C2H2_2"/>
    <property type="match status" value="1"/>
</dbReference>
<feature type="compositionally biased region" description="Acidic residues" evidence="11">
    <location>
        <begin position="231"/>
        <end position="253"/>
    </location>
</feature>
<feature type="domain" description="C2H2-type" evidence="13">
    <location>
        <begin position="288"/>
        <end position="315"/>
    </location>
</feature>
<keyword evidence="9" id="KW-0539">Nucleus</keyword>
<dbReference type="SUPFAM" id="SSF57667">
    <property type="entry name" value="beta-beta-alpha zinc fingers"/>
    <property type="match status" value="1"/>
</dbReference>
<evidence type="ECO:0000259" key="13">
    <source>
        <dbReference type="PROSITE" id="PS50157"/>
    </source>
</evidence>
<feature type="compositionally biased region" description="Basic and acidic residues" evidence="11">
    <location>
        <begin position="254"/>
        <end position="271"/>
    </location>
</feature>
<evidence type="ECO:0000256" key="8">
    <source>
        <dbReference type="ARBA" id="ARBA00023163"/>
    </source>
</evidence>
<protein>
    <recommendedName>
        <fullName evidence="13">C2H2-type domain-containing protein</fullName>
    </recommendedName>
</protein>
<evidence type="ECO:0000256" key="1">
    <source>
        <dbReference type="ARBA" id="ARBA00004123"/>
    </source>
</evidence>
<keyword evidence="2" id="KW-0479">Metal-binding</keyword>
<feature type="compositionally biased region" description="Basic and acidic residues" evidence="11">
    <location>
        <begin position="168"/>
        <end position="187"/>
    </location>
</feature>
<feature type="compositionally biased region" description="Acidic residues" evidence="11">
    <location>
        <begin position="213"/>
        <end position="223"/>
    </location>
</feature>
<evidence type="ECO:0000313" key="14">
    <source>
        <dbReference type="EMBL" id="KAL3082515.1"/>
    </source>
</evidence>
<feature type="region of interest" description="Disordered" evidence="11">
    <location>
        <begin position="146"/>
        <end position="283"/>
    </location>
</feature>
<keyword evidence="12" id="KW-0472">Membrane</keyword>
<evidence type="ECO:0000256" key="9">
    <source>
        <dbReference type="ARBA" id="ARBA00023242"/>
    </source>
</evidence>
<name>A0ABD2IYY6_9BILA</name>
<dbReference type="AlphaFoldDB" id="A0ABD2IYY6"/>
<reference evidence="14 15" key="1">
    <citation type="submission" date="2024-10" db="EMBL/GenBank/DDBJ databases">
        <authorList>
            <person name="Kim D."/>
        </authorList>
    </citation>
    <scope>NUCLEOTIDE SEQUENCE [LARGE SCALE GENOMIC DNA]</scope>
    <source>
        <strain evidence="14">BH-2024</strain>
    </source>
</reference>
<keyword evidence="8" id="KW-0804">Transcription</keyword>
<evidence type="ECO:0000256" key="6">
    <source>
        <dbReference type="ARBA" id="ARBA00023015"/>
    </source>
</evidence>
<feature type="compositionally biased region" description="Basic and acidic residues" evidence="11">
    <location>
        <begin position="201"/>
        <end position="212"/>
    </location>
</feature>
<dbReference type="InterPro" id="IPR050457">
    <property type="entry name" value="ZnFinger_BTB_dom_contain"/>
</dbReference>
<feature type="compositionally biased region" description="Acidic residues" evidence="11">
    <location>
        <begin position="188"/>
        <end position="200"/>
    </location>
</feature>
<evidence type="ECO:0000256" key="12">
    <source>
        <dbReference type="SAM" id="Phobius"/>
    </source>
</evidence>
<evidence type="ECO:0000313" key="15">
    <source>
        <dbReference type="Proteomes" id="UP001620626"/>
    </source>
</evidence>
<dbReference type="GO" id="GO:0005634">
    <property type="term" value="C:nucleus"/>
    <property type="evidence" value="ECO:0007669"/>
    <property type="project" value="UniProtKB-SubCell"/>
</dbReference>
<evidence type="ECO:0000256" key="7">
    <source>
        <dbReference type="ARBA" id="ARBA00023125"/>
    </source>
</evidence>
<keyword evidence="4 10" id="KW-0863">Zinc-finger</keyword>
<dbReference type="PROSITE" id="PS00028">
    <property type="entry name" value="ZINC_FINGER_C2H2_1"/>
    <property type="match status" value="1"/>
</dbReference>